<evidence type="ECO:0000313" key="2">
    <source>
        <dbReference type="EMBL" id="KAL1282219.1"/>
    </source>
</evidence>
<gene>
    <name evidence="2" type="ORF">QQF64_001022</name>
</gene>
<protein>
    <submittedName>
        <fullName evidence="2">Uncharacterized protein</fullName>
    </submittedName>
</protein>
<keyword evidence="3" id="KW-1185">Reference proteome</keyword>
<accession>A0ABR3NZ79</accession>
<reference evidence="2 3" key="1">
    <citation type="submission" date="2023-09" db="EMBL/GenBank/DDBJ databases">
        <authorList>
            <person name="Wang M."/>
        </authorList>
    </citation>
    <scope>NUCLEOTIDE SEQUENCE [LARGE SCALE GENOMIC DNA]</scope>
    <source>
        <strain evidence="2">GT-2023</strain>
        <tissue evidence="2">Liver</tissue>
    </source>
</reference>
<sequence length="144" mass="15484">MSIAQWSHGGLENRESFAGPSVRDIPKPLELNIARESAPKWEFLAGAGVLCKCRHCFPSHCVFCQVRLPLRGGPVSLTLLFLSMVKAVGINQRRGTKAGAQAHTSQHPAPPLALTQDSFGEKGTPADCKKARKSTVPALKSVDI</sequence>
<name>A0ABR3NZ79_9TELE</name>
<evidence type="ECO:0000256" key="1">
    <source>
        <dbReference type="SAM" id="MobiDB-lite"/>
    </source>
</evidence>
<feature type="region of interest" description="Disordered" evidence="1">
    <location>
        <begin position="94"/>
        <end position="144"/>
    </location>
</feature>
<evidence type="ECO:0000313" key="3">
    <source>
        <dbReference type="Proteomes" id="UP001558613"/>
    </source>
</evidence>
<dbReference type="Proteomes" id="UP001558613">
    <property type="component" value="Unassembled WGS sequence"/>
</dbReference>
<dbReference type="EMBL" id="JAYMGO010000001">
    <property type="protein sequence ID" value="KAL1282219.1"/>
    <property type="molecule type" value="Genomic_DNA"/>
</dbReference>
<proteinExistence type="predicted"/>
<comment type="caution">
    <text evidence="2">The sequence shown here is derived from an EMBL/GenBank/DDBJ whole genome shotgun (WGS) entry which is preliminary data.</text>
</comment>
<organism evidence="2 3">
    <name type="scientific">Cirrhinus molitorella</name>
    <name type="common">mud carp</name>
    <dbReference type="NCBI Taxonomy" id="172907"/>
    <lineage>
        <taxon>Eukaryota</taxon>
        <taxon>Metazoa</taxon>
        <taxon>Chordata</taxon>
        <taxon>Craniata</taxon>
        <taxon>Vertebrata</taxon>
        <taxon>Euteleostomi</taxon>
        <taxon>Actinopterygii</taxon>
        <taxon>Neopterygii</taxon>
        <taxon>Teleostei</taxon>
        <taxon>Ostariophysi</taxon>
        <taxon>Cypriniformes</taxon>
        <taxon>Cyprinidae</taxon>
        <taxon>Labeoninae</taxon>
        <taxon>Labeonini</taxon>
        <taxon>Cirrhinus</taxon>
    </lineage>
</organism>